<protein>
    <submittedName>
        <fullName evidence="1">Uncharacterized protein</fullName>
    </submittedName>
</protein>
<evidence type="ECO:0000313" key="1">
    <source>
        <dbReference type="EMBL" id="KAI3715189.1"/>
    </source>
</evidence>
<organism evidence="1 2">
    <name type="scientific">Arctium lappa</name>
    <name type="common">Greater burdock</name>
    <name type="synonym">Lappa major</name>
    <dbReference type="NCBI Taxonomy" id="4217"/>
    <lineage>
        <taxon>Eukaryota</taxon>
        <taxon>Viridiplantae</taxon>
        <taxon>Streptophyta</taxon>
        <taxon>Embryophyta</taxon>
        <taxon>Tracheophyta</taxon>
        <taxon>Spermatophyta</taxon>
        <taxon>Magnoliopsida</taxon>
        <taxon>eudicotyledons</taxon>
        <taxon>Gunneridae</taxon>
        <taxon>Pentapetalae</taxon>
        <taxon>asterids</taxon>
        <taxon>campanulids</taxon>
        <taxon>Asterales</taxon>
        <taxon>Asteraceae</taxon>
        <taxon>Carduoideae</taxon>
        <taxon>Cardueae</taxon>
        <taxon>Arctiinae</taxon>
        <taxon>Arctium</taxon>
    </lineage>
</organism>
<dbReference type="EMBL" id="CM042053">
    <property type="protein sequence ID" value="KAI3715189.1"/>
    <property type="molecule type" value="Genomic_DNA"/>
</dbReference>
<comment type="caution">
    <text evidence="1">The sequence shown here is derived from an EMBL/GenBank/DDBJ whole genome shotgun (WGS) entry which is preliminary data.</text>
</comment>
<sequence length="144" mass="16100">MMTEPAHTSDDTEVEEEEEDDEEDNETPEIPDQEGDGKDDVDDDDDEDDDDDGFVFQRIPCPSKGIVIKEPPAQGERTFQQTHKGNLHIIKDIIDDEDVARHQNETGISFTKDDVLGPEPDLSMVNLTLRVKESYTAGEVIGTP</sequence>
<proteinExistence type="predicted"/>
<reference evidence="2" key="1">
    <citation type="journal article" date="2022" name="Mol. Ecol. Resour.">
        <title>The genomes of chicory, endive, great burdock and yacon provide insights into Asteraceae palaeo-polyploidization history and plant inulin production.</title>
        <authorList>
            <person name="Fan W."/>
            <person name="Wang S."/>
            <person name="Wang H."/>
            <person name="Wang A."/>
            <person name="Jiang F."/>
            <person name="Liu H."/>
            <person name="Zhao H."/>
            <person name="Xu D."/>
            <person name="Zhang Y."/>
        </authorList>
    </citation>
    <scope>NUCLEOTIDE SEQUENCE [LARGE SCALE GENOMIC DNA]</scope>
    <source>
        <strain evidence="2">cv. Niubang</strain>
    </source>
</reference>
<accession>A0ACB9AYM5</accession>
<dbReference type="Proteomes" id="UP001055879">
    <property type="component" value="Linkage Group LG07"/>
</dbReference>
<reference evidence="1 2" key="2">
    <citation type="journal article" date="2022" name="Mol. Ecol. Resour.">
        <title>The genomes of chicory, endive, great burdock and yacon provide insights into Asteraceae paleo-polyploidization history and plant inulin production.</title>
        <authorList>
            <person name="Fan W."/>
            <person name="Wang S."/>
            <person name="Wang H."/>
            <person name="Wang A."/>
            <person name="Jiang F."/>
            <person name="Liu H."/>
            <person name="Zhao H."/>
            <person name="Xu D."/>
            <person name="Zhang Y."/>
        </authorList>
    </citation>
    <scope>NUCLEOTIDE SEQUENCE [LARGE SCALE GENOMIC DNA]</scope>
    <source>
        <strain evidence="2">cv. Niubang</strain>
    </source>
</reference>
<name>A0ACB9AYM5_ARCLA</name>
<gene>
    <name evidence="1" type="ORF">L6452_22161</name>
</gene>
<evidence type="ECO:0000313" key="2">
    <source>
        <dbReference type="Proteomes" id="UP001055879"/>
    </source>
</evidence>
<keyword evidence="2" id="KW-1185">Reference proteome</keyword>